<dbReference type="AlphaFoldDB" id="C8PNF6"/>
<dbReference type="InterPro" id="IPR036259">
    <property type="entry name" value="MFS_trans_sf"/>
</dbReference>
<keyword evidence="5 7" id="KW-1133">Transmembrane helix</keyword>
<protein>
    <submittedName>
        <fullName evidence="9">Transporter, major facilitator family protein</fullName>
    </submittedName>
</protein>
<dbReference type="PROSITE" id="PS50850">
    <property type="entry name" value="MFS"/>
    <property type="match status" value="1"/>
</dbReference>
<feature type="transmembrane region" description="Helical" evidence="7">
    <location>
        <begin position="160"/>
        <end position="179"/>
    </location>
</feature>
<comment type="subcellular location">
    <subcellularLocation>
        <location evidence="1">Endomembrane system</location>
        <topology evidence="1">Multi-pass membrane protein</topology>
    </subcellularLocation>
</comment>
<dbReference type="GO" id="GO:0012505">
    <property type="term" value="C:endomembrane system"/>
    <property type="evidence" value="ECO:0007669"/>
    <property type="project" value="UniProtKB-SubCell"/>
</dbReference>
<evidence type="ECO:0000259" key="8">
    <source>
        <dbReference type="PROSITE" id="PS50850"/>
    </source>
</evidence>
<proteinExistence type="inferred from homology"/>
<dbReference type="STRING" id="596324.TREVI0001_2586"/>
<dbReference type="eggNOG" id="COG0738">
    <property type="taxonomic scope" value="Bacteria"/>
</dbReference>
<dbReference type="InterPro" id="IPR051788">
    <property type="entry name" value="MFS_Transporter"/>
</dbReference>
<keyword evidence="6 7" id="KW-0472">Membrane</keyword>
<evidence type="ECO:0000256" key="3">
    <source>
        <dbReference type="ARBA" id="ARBA00022448"/>
    </source>
</evidence>
<reference evidence="9 10" key="1">
    <citation type="submission" date="2009-07" db="EMBL/GenBank/DDBJ databases">
        <authorList>
            <person name="Madupu R."/>
            <person name="Sebastian Y."/>
            <person name="Durkin A.S."/>
            <person name="Torralba M."/>
            <person name="Methe B."/>
            <person name="Sutton G.G."/>
            <person name="Strausberg R.L."/>
            <person name="Nelson K.E."/>
        </authorList>
    </citation>
    <scope>NUCLEOTIDE SEQUENCE [LARGE SCALE GENOMIC DNA]</scope>
    <source>
        <strain evidence="9 10">ATCC 35580</strain>
    </source>
</reference>
<keyword evidence="3" id="KW-0813">Transport</keyword>
<dbReference type="Proteomes" id="UP000004509">
    <property type="component" value="Unassembled WGS sequence"/>
</dbReference>
<feature type="transmembrane region" description="Helical" evidence="7">
    <location>
        <begin position="283"/>
        <end position="307"/>
    </location>
</feature>
<evidence type="ECO:0000313" key="10">
    <source>
        <dbReference type="Proteomes" id="UP000004509"/>
    </source>
</evidence>
<keyword evidence="4 7" id="KW-0812">Transmembrane</keyword>
<dbReference type="Gene3D" id="1.20.1250.20">
    <property type="entry name" value="MFS general substrate transporter like domains"/>
    <property type="match status" value="2"/>
</dbReference>
<evidence type="ECO:0000256" key="7">
    <source>
        <dbReference type="SAM" id="Phobius"/>
    </source>
</evidence>
<dbReference type="OrthoDB" id="9795150at2"/>
<dbReference type="GO" id="GO:0016020">
    <property type="term" value="C:membrane"/>
    <property type="evidence" value="ECO:0007669"/>
    <property type="project" value="TreeGrafter"/>
</dbReference>
<sequence length="393" mass="41814">MTHVLLAIIYVAFISLGLPDALLGAAWPSMYRDFSVPVSYSGIIFMIIAGGTIVSSLQSDRLTKKLGAGAVTAISVLTTALALFGFSISHSYIALCLWAIPYGLGAGSVDAALNNYVAIHYASRHMSWLHCMWGVGASLGPYIMGYALTGGAGWNSGYRYIAVLQIGLTAVLFFSLPLWHGQTKIARKTGAADTKAAPIPLRHVVMIPGAKEIMLTFFCYCAVEQTANLWASSYLVLHQGVSAETAAGFASLFFVGITAGRFLSGFLTLLLNDTQMIRLGQGLIAVGIITLLLPFGTITSLVGLLLIGLGCAPVYPSIIHATPANFGEDKSQAMIGVQMASAYAGTCLMPPVFGLVANHLGISLLPFYLMLILIVMVFMHERMLTNTVDNSVM</sequence>
<feature type="transmembrane region" description="Helical" evidence="7">
    <location>
        <begin position="359"/>
        <end position="379"/>
    </location>
</feature>
<evidence type="ECO:0000313" key="9">
    <source>
        <dbReference type="EMBL" id="EEV21061.1"/>
    </source>
</evidence>
<comment type="caution">
    <text evidence="9">The sequence shown here is derived from an EMBL/GenBank/DDBJ whole genome shotgun (WGS) entry which is preliminary data.</text>
</comment>
<dbReference type="RefSeq" id="WP_006188070.1">
    <property type="nucleotide sequence ID" value="NZ_ACYH01000013.1"/>
</dbReference>
<dbReference type="GO" id="GO:0022857">
    <property type="term" value="F:transmembrane transporter activity"/>
    <property type="evidence" value="ECO:0007669"/>
    <property type="project" value="InterPro"/>
</dbReference>
<feature type="transmembrane region" description="Helical" evidence="7">
    <location>
        <begin position="34"/>
        <end position="54"/>
    </location>
</feature>
<evidence type="ECO:0000256" key="4">
    <source>
        <dbReference type="ARBA" id="ARBA00022692"/>
    </source>
</evidence>
<feature type="transmembrane region" description="Helical" evidence="7">
    <location>
        <begin position="66"/>
        <end position="86"/>
    </location>
</feature>
<feature type="transmembrane region" description="Helical" evidence="7">
    <location>
        <begin position="92"/>
        <end position="116"/>
    </location>
</feature>
<feature type="transmembrane region" description="Helical" evidence="7">
    <location>
        <begin position="128"/>
        <end position="148"/>
    </location>
</feature>
<feature type="transmembrane region" description="Helical" evidence="7">
    <location>
        <begin position="249"/>
        <end position="271"/>
    </location>
</feature>
<evidence type="ECO:0000256" key="6">
    <source>
        <dbReference type="ARBA" id="ARBA00023136"/>
    </source>
</evidence>
<organism evidence="9 10">
    <name type="scientific">Treponema vincentii ATCC 35580</name>
    <dbReference type="NCBI Taxonomy" id="596324"/>
    <lineage>
        <taxon>Bacteria</taxon>
        <taxon>Pseudomonadati</taxon>
        <taxon>Spirochaetota</taxon>
        <taxon>Spirochaetia</taxon>
        <taxon>Spirochaetales</taxon>
        <taxon>Treponemataceae</taxon>
        <taxon>Treponema</taxon>
    </lineage>
</organism>
<dbReference type="Pfam" id="PF07690">
    <property type="entry name" value="MFS_1"/>
    <property type="match status" value="1"/>
</dbReference>
<evidence type="ECO:0000256" key="1">
    <source>
        <dbReference type="ARBA" id="ARBA00004127"/>
    </source>
</evidence>
<comment type="similarity">
    <text evidence="2">Belongs to the major facilitator superfamily.</text>
</comment>
<dbReference type="InterPro" id="IPR020846">
    <property type="entry name" value="MFS_dom"/>
</dbReference>
<evidence type="ECO:0000256" key="5">
    <source>
        <dbReference type="ARBA" id="ARBA00022989"/>
    </source>
</evidence>
<gene>
    <name evidence="9" type="ORF">TREVI0001_2586</name>
</gene>
<dbReference type="InterPro" id="IPR011701">
    <property type="entry name" value="MFS"/>
</dbReference>
<evidence type="ECO:0000256" key="2">
    <source>
        <dbReference type="ARBA" id="ARBA00008335"/>
    </source>
</evidence>
<dbReference type="SUPFAM" id="SSF103473">
    <property type="entry name" value="MFS general substrate transporter"/>
    <property type="match status" value="1"/>
</dbReference>
<accession>C8PNF6</accession>
<name>C8PNF6_9SPIR</name>
<dbReference type="EMBL" id="ACYH01000013">
    <property type="protein sequence ID" value="EEV21061.1"/>
    <property type="molecule type" value="Genomic_DNA"/>
</dbReference>
<feature type="domain" description="Major facilitator superfamily (MFS) profile" evidence="8">
    <location>
        <begin position="5"/>
        <end position="389"/>
    </location>
</feature>
<dbReference type="PANTHER" id="PTHR23514:SF3">
    <property type="entry name" value="BYPASS OF STOP CODON PROTEIN 6"/>
    <property type="match status" value="1"/>
</dbReference>
<dbReference type="PANTHER" id="PTHR23514">
    <property type="entry name" value="BYPASS OF STOP CODON PROTEIN 6"/>
    <property type="match status" value="1"/>
</dbReference>